<name>A0A8K1FQ98_PYTOL</name>
<comment type="caution">
    <text evidence="6">The sequence shown here is derived from an EMBL/GenBank/DDBJ whole genome shotgun (WGS) entry which is preliminary data.</text>
</comment>
<dbReference type="InterPro" id="IPR045196">
    <property type="entry name" value="IF2/IF5"/>
</dbReference>
<proteinExistence type="inferred from homology"/>
<keyword evidence="7" id="KW-1185">Reference proteome</keyword>
<evidence type="ECO:0000256" key="3">
    <source>
        <dbReference type="ARBA" id="ARBA00022917"/>
    </source>
</evidence>
<dbReference type="GO" id="GO:0003743">
    <property type="term" value="F:translation initiation factor activity"/>
    <property type="evidence" value="ECO:0007669"/>
    <property type="project" value="UniProtKB-KW"/>
</dbReference>
<accession>A0A8K1FQ98</accession>
<feature type="region of interest" description="Disordered" evidence="4">
    <location>
        <begin position="1"/>
        <end position="62"/>
    </location>
</feature>
<evidence type="ECO:0000259" key="5">
    <source>
        <dbReference type="SMART" id="SM00653"/>
    </source>
</evidence>
<dbReference type="Proteomes" id="UP000794436">
    <property type="component" value="Unassembled WGS sequence"/>
</dbReference>
<dbReference type="OrthoDB" id="10255414at2759"/>
<evidence type="ECO:0000313" key="6">
    <source>
        <dbReference type="EMBL" id="TMW69194.1"/>
    </source>
</evidence>
<dbReference type="PANTHER" id="PTHR23001:SF3">
    <property type="entry name" value="EUKARYOTIC TRANSLATION INITIATION FACTOR 2 SUBUNIT 2"/>
    <property type="match status" value="1"/>
</dbReference>
<dbReference type="GO" id="GO:0003729">
    <property type="term" value="F:mRNA binding"/>
    <property type="evidence" value="ECO:0007669"/>
    <property type="project" value="TreeGrafter"/>
</dbReference>
<evidence type="ECO:0000313" key="7">
    <source>
        <dbReference type="Proteomes" id="UP000794436"/>
    </source>
</evidence>
<keyword evidence="2" id="KW-0396">Initiation factor</keyword>
<feature type="domain" description="Translation initiation factor IF2/IF5" evidence="5">
    <location>
        <begin position="106"/>
        <end position="199"/>
    </location>
</feature>
<dbReference type="GO" id="GO:0001731">
    <property type="term" value="P:formation of translation preinitiation complex"/>
    <property type="evidence" value="ECO:0007669"/>
    <property type="project" value="TreeGrafter"/>
</dbReference>
<feature type="compositionally biased region" description="Basic residues" evidence="4">
    <location>
        <begin position="37"/>
        <end position="46"/>
    </location>
</feature>
<dbReference type="Gene3D" id="3.30.30.170">
    <property type="match status" value="1"/>
</dbReference>
<evidence type="ECO:0000256" key="1">
    <source>
        <dbReference type="ARBA" id="ARBA00010397"/>
    </source>
</evidence>
<dbReference type="Pfam" id="PF01873">
    <property type="entry name" value="eIF-5_eIF-2B"/>
    <property type="match status" value="1"/>
</dbReference>
<dbReference type="SUPFAM" id="SSF100966">
    <property type="entry name" value="Translation initiation factor 2 beta, aIF2beta, N-terminal domain"/>
    <property type="match status" value="1"/>
</dbReference>
<reference evidence="6" key="1">
    <citation type="submission" date="2019-03" db="EMBL/GenBank/DDBJ databases">
        <title>Long read genome sequence of the mycoparasitic Pythium oligandrum ATCC 38472 isolated from sugarbeet rhizosphere.</title>
        <authorList>
            <person name="Gaulin E."/>
        </authorList>
    </citation>
    <scope>NUCLEOTIDE SEQUENCE</scope>
    <source>
        <strain evidence="6">ATCC 38472_TT</strain>
    </source>
</reference>
<sequence length="251" mass="28302">MADVSEVNPKVPVADGVAPPPAPESAEDLAAMFDLSKKKKKKKVKKEKKDKDGDDAEEGEAGAEANVTVGAGGVLVQDPATYSYKDDLLARIMAKLHENNPELSDRKRHTMKPPQLMRVGTKKTLWVNFQEICQMMHRNPDHVLQFTLAELGTEGSIDGNQRLVIRGRYVPKYIESLLRKYITEGRITHTEEQVELVYAYPEEPSHLFTVPEVHAYIVRNLGVKLTPCEQNIFWFEALSEFSVIVGWGYEH</sequence>
<dbReference type="PANTHER" id="PTHR23001">
    <property type="entry name" value="EUKARYOTIC TRANSLATION INITIATION FACTOR"/>
    <property type="match status" value="1"/>
</dbReference>
<dbReference type="EMBL" id="SPLM01000001">
    <property type="protein sequence ID" value="TMW69194.1"/>
    <property type="molecule type" value="Genomic_DNA"/>
</dbReference>
<keyword evidence="3" id="KW-0648">Protein biosynthesis</keyword>
<dbReference type="AlphaFoldDB" id="A0A8K1FQ98"/>
<dbReference type="SMART" id="SM00653">
    <property type="entry name" value="eIF2B_5"/>
    <property type="match status" value="1"/>
</dbReference>
<dbReference type="GO" id="GO:0031369">
    <property type="term" value="F:translation initiation factor binding"/>
    <property type="evidence" value="ECO:0007669"/>
    <property type="project" value="TreeGrafter"/>
</dbReference>
<gene>
    <name evidence="6" type="ORF">Poli38472_001350</name>
</gene>
<dbReference type="GO" id="GO:0005850">
    <property type="term" value="C:eukaryotic translation initiation factor 2 complex"/>
    <property type="evidence" value="ECO:0007669"/>
    <property type="project" value="TreeGrafter"/>
</dbReference>
<comment type="similarity">
    <text evidence="1">Belongs to the eIF-2-beta/eIF-5 family.</text>
</comment>
<dbReference type="FunFam" id="3.30.30.170:FF:000001">
    <property type="entry name" value="Eukaryotic translation initiation factor 2 subunit"/>
    <property type="match status" value="1"/>
</dbReference>
<protein>
    <recommendedName>
        <fullName evidence="5">Translation initiation factor IF2/IF5 domain-containing protein</fullName>
    </recommendedName>
</protein>
<dbReference type="InterPro" id="IPR016189">
    <property type="entry name" value="Transl_init_fac_IF2/IF5_N"/>
</dbReference>
<organism evidence="6 7">
    <name type="scientific">Pythium oligandrum</name>
    <name type="common">Mycoparasitic fungus</name>
    <dbReference type="NCBI Taxonomy" id="41045"/>
    <lineage>
        <taxon>Eukaryota</taxon>
        <taxon>Sar</taxon>
        <taxon>Stramenopiles</taxon>
        <taxon>Oomycota</taxon>
        <taxon>Peronosporomycetes</taxon>
        <taxon>Pythiales</taxon>
        <taxon>Pythiaceae</taxon>
        <taxon>Pythium</taxon>
    </lineage>
</organism>
<evidence type="ECO:0000256" key="4">
    <source>
        <dbReference type="SAM" id="MobiDB-lite"/>
    </source>
</evidence>
<dbReference type="InterPro" id="IPR002735">
    <property type="entry name" value="Transl_init_fac_IF2/IF5_dom"/>
</dbReference>
<evidence type="ECO:0000256" key="2">
    <source>
        <dbReference type="ARBA" id="ARBA00022540"/>
    </source>
</evidence>